<reference evidence="3" key="1">
    <citation type="journal article" date="2005" name="Nature">
        <title>The map-based sequence of the rice genome.</title>
        <authorList>
            <consortium name="International rice genome sequencing project (IRGSP)"/>
            <person name="Matsumoto T."/>
            <person name="Wu J."/>
            <person name="Kanamori H."/>
            <person name="Katayose Y."/>
            <person name="Fujisawa M."/>
            <person name="Namiki N."/>
            <person name="Mizuno H."/>
            <person name="Yamamoto K."/>
            <person name="Antonio B.A."/>
            <person name="Baba T."/>
            <person name="Sakata K."/>
            <person name="Nagamura Y."/>
            <person name="Aoki H."/>
            <person name="Arikawa K."/>
            <person name="Arita K."/>
            <person name="Bito T."/>
            <person name="Chiden Y."/>
            <person name="Fujitsuka N."/>
            <person name="Fukunaka R."/>
            <person name="Hamada M."/>
            <person name="Harada C."/>
            <person name="Hayashi A."/>
            <person name="Hijishita S."/>
            <person name="Honda M."/>
            <person name="Hosokawa S."/>
            <person name="Ichikawa Y."/>
            <person name="Idonuma A."/>
            <person name="Iijima M."/>
            <person name="Ikeda M."/>
            <person name="Ikeno M."/>
            <person name="Ito K."/>
            <person name="Ito S."/>
            <person name="Ito T."/>
            <person name="Ito Y."/>
            <person name="Ito Y."/>
            <person name="Iwabuchi A."/>
            <person name="Kamiya K."/>
            <person name="Karasawa W."/>
            <person name="Kurita K."/>
            <person name="Katagiri S."/>
            <person name="Kikuta A."/>
            <person name="Kobayashi H."/>
            <person name="Kobayashi N."/>
            <person name="Machita K."/>
            <person name="Maehara T."/>
            <person name="Masukawa M."/>
            <person name="Mizubayashi T."/>
            <person name="Mukai Y."/>
            <person name="Nagasaki H."/>
            <person name="Nagata Y."/>
            <person name="Naito S."/>
            <person name="Nakashima M."/>
            <person name="Nakama Y."/>
            <person name="Nakamichi Y."/>
            <person name="Nakamura M."/>
            <person name="Meguro A."/>
            <person name="Negishi M."/>
            <person name="Ohta I."/>
            <person name="Ohta T."/>
            <person name="Okamoto M."/>
            <person name="Ono N."/>
            <person name="Saji S."/>
            <person name="Sakaguchi M."/>
            <person name="Sakai K."/>
            <person name="Shibata M."/>
            <person name="Shimokawa T."/>
            <person name="Song J."/>
            <person name="Takazaki Y."/>
            <person name="Terasawa K."/>
            <person name="Tsugane M."/>
            <person name="Tsuji K."/>
            <person name="Ueda S."/>
            <person name="Waki K."/>
            <person name="Yamagata H."/>
            <person name="Yamamoto M."/>
            <person name="Yamamoto S."/>
            <person name="Yamane H."/>
            <person name="Yoshiki S."/>
            <person name="Yoshihara R."/>
            <person name="Yukawa K."/>
            <person name="Zhong H."/>
            <person name="Yano M."/>
            <person name="Yuan Q."/>
            <person name="Ouyang S."/>
            <person name="Liu J."/>
            <person name="Jones K.M."/>
            <person name="Gansberger K."/>
            <person name="Moffat K."/>
            <person name="Hill J."/>
            <person name="Bera J."/>
            <person name="Fadrosh D."/>
            <person name="Jin S."/>
            <person name="Johri S."/>
            <person name="Kim M."/>
            <person name="Overton L."/>
            <person name="Reardon M."/>
            <person name="Tsitrin T."/>
            <person name="Vuong H."/>
            <person name="Weaver B."/>
            <person name="Ciecko A."/>
            <person name="Tallon L."/>
            <person name="Jackson J."/>
            <person name="Pai G."/>
            <person name="Aken S.V."/>
            <person name="Utterback T."/>
            <person name="Reidmuller S."/>
            <person name="Feldblyum T."/>
            <person name="Hsiao J."/>
            <person name="Zismann V."/>
            <person name="Iobst S."/>
            <person name="de Vazeille A.R."/>
            <person name="Buell C.R."/>
            <person name="Ying K."/>
            <person name="Li Y."/>
            <person name="Lu T."/>
            <person name="Huang Y."/>
            <person name="Zhao Q."/>
            <person name="Feng Q."/>
            <person name="Zhang L."/>
            <person name="Zhu J."/>
            <person name="Weng Q."/>
            <person name="Mu J."/>
            <person name="Lu Y."/>
            <person name="Fan D."/>
            <person name="Liu Y."/>
            <person name="Guan J."/>
            <person name="Zhang Y."/>
            <person name="Yu S."/>
            <person name="Liu X."/>
            <person name="Zhang Y."/>
            <person name="Hong G."/>
            <person name="Han B."/>
            <person name="Choisne N."/>
            <person name="Demange N."/>
            <person name="Orjeda G."/>
            <person name="Samain S."/>
            <person name="Cattolico L."/>
            <person name="Pelletier E."/>
            <person name="Couloux A."/>
            <person name="Segurens B."/>
            <person name="Wincker P."/>
            <person name="D'Hont A."/>
            <person name="Scarpelli C."/>
            <person name="Weissenbach J."/>
            <person name="Salanoubat M."/>
            <person name="Quetier F."/>
            <person name="Yu Y."/>
            <person name="Kim H.R."/>
            <person name="Rambo T."/>
            <person name="Currie J."/>
            <person name="Collura K."/>
            <person name="Luo M."/>
            <person name="Yang T."/>
            <person name="Ammiraju J.S.S."/>
            <person name="Engler F."/>
            <person name="Soderlund C."/>
            <person name="Wing R.A."/>
            <person name="Palmer L.E."/>
            <person name="de la Bastide M."/>
            <person name="Spiegel L."/>
            <person name="Nascimento L."/>
            <person name="Zutavern T."/>
            <person name="O'Shaughnessy A."/>
            <person name="Dike S."/>
            <person name="Dedhia N."/>
            <person name="Preston R."/>
            <person name="Balija V."/>
            <person name="McCombie W.R."/>
            <person name="Chow T."/>
            <person name="Chen H."/>
            <person name="Chung M."/>
            <person name="Chen C."/>
            <person name="Shaw J."/>
            <person name="Wu H."/>
            <person name="Hsiao K."/>
            <person name="Chao Y."/>
            <person name="Chu M."/>
            <person name="Cheng C."/>
            <person name="Hour A."/>
            <person name="Lee P."/>
            <person name="Lin S."/>
            <person name="Lin Y."/>
            <person name="Liou J."/>
            <person name="Liu S."/>
            <person name="Hsing Y."/>
            <person name="Raghuvanshi S."/>
            <person name="Mohanty A."/>
            <person name="Bharti A.K."/>
            <person name="Gaur A."/>
            <person name="Gupta V."/>
            <person name="Kumar D."/>
            <person name="Ravi V."/>
            <person name="Vij S."/>
            <person name="Kapur A."/>
            <person name="Khurana P."/>
            <person name="Khurana P."/>
            <person name="Khurana J.P."/>
            <person name="Tyagi A.K."/>
            <person name="Gaikwad K."/>
            <person name="Singh A."/>
            <person name="Dalal V."/>
            <person name="Srivastava S."/>
            <person name="Dixit A."/>
            <person name="Pal A.K."/>
            <person name="Ghazi I.A."/>
            <person name="Yadav M."/>
            <person name="Pandit A."/>
            <person name="Bhargava A."/>
            <person name="Sureshbabu K."/>
            <person name="Batra K."/>
            <person name="Sharma T.R."/>
            <person name="Mohapatra T."/>
            <person name="Singh N.K."/>
            <person name="Messing J."/>
            <person name="Nelson A.B."/>
            <person name="Fuks G."/>
            <person name="Kavchok S."/>
            <person name="Keizer G."/>
            <person name="Linton E."/>
            <person name="Llaca V."/>
            <person name="Song R."/>
            <person name="Tanyolac B."/>
            <person name="Young S."/>
            <person name="Ho-Il K."/>
            <person name="Hahn J.H."/>
            <person name="Sangsakoo G."/>
            <person name="Vanavichit A."/>
            <person name="de Mattos Luiz.A.T."/>
            <person name="Zimmer P.D."/>
            <person name="Malone G."/>
            <person name="Dellagostin O."/>
            <person name="de Oliveira A.C."/>
            <person name="Bevan M."/>
            <person name="Bancroft I."/>
            <person name="Minx P."/>
            <person name="Cordum H."/>
            <person name="Wilson R."/>
            <person name="Cheng Z."/>
            <person name="Jin W."/>
            <person name="Jiang J."/>
            <person name="Leong S.A."/>
            <person name="Iwama H."/>
            <person name="Gojobori T."/>
            <person name="Itoh T."/>
            <person name="Niimura Y."/>
            <person name="Fujii Y."/>
            <person name="Habara T."/>
            <person name="Sakai H."/>
            <person name="Sato Y."/>
            <person name="Wilson G."/>
            <person name="Kumar K."/>
            <person name="McCouch S."/>
            <person name="Juretic N."/>
            <person name="Hoen D."/>
            <person name="Wright S."/>
            <person name="Bruskiewich R."/>
            <person name="Bureau T."/>
            <person name="Miyao A."/>
            <person name="Hirochika H."/>
            <person name="Nishikawa T."/>
            <person name="Kadowaki K."/>
            <person name="Sugiura M."/>
            <person name="Burr B."/>
            <person name="Sasaki T."/>
        </authorList>
    </citation>
    <scope>NUCLEOTIDE SEQUENCE [LARGE SCALE GENOMIC DNA]</scope>
    <source>
        <strain evidence="3">cv. Nipponbare</strain>
    </source>
</reference>
<feature type="compositionally biased region" description="Low complexity" evidence="1">
    <location>
        <begin position="8"/>
        <end position="18"/>
    </location>
</feature>
<sequence>MGGCAVQAARADAAATRRSATRGRARARREGAAKFEKAAARICAGGGASTGERNGEREGEQEERASERERERESRSLSARLGRVQRTCEEEGDTAERRVGPRERNSAHKNRGRQNGL</sequence>
<evidence type="ECO:0000313" key="3">
    <source>
        <dbReference type="Proteomes" id="UP000000763"/>
    </source>
</evidence>
<feature type="compositionally biased region" description="Basic and acidic residues" evidence="1">
    <location>
        <begin position="28"/>
        <end position="39"/>
    </location>
</feature>
<organism evidence="2 3">
    <name type="scientific">Oryza sativa subsp. japonica</name>
    <name type="common">Rice</name>
    <dbReference type="NCBI Taxonomy" id="39947"/>
    <lineage>
        <taxon>Eukaryota</taxon>
        <taxon>Viridiplantae</taxon>
        <taxon>Streptophyta</taxon>
        <taxon>Embryophyta</taxon>
        <taxon>Tracheophyta</taxon>
        <taxon>Spermatophyta</taxon>
        <taxon>Magnoliopsida</taxon>
        <taxon>Liliopsida</taxon>
        <taxon>Poales</taxon>
        <taxon>Poaceae</taxon>
        <taxon>BOP clade</taxon>
        <taxon>Oryzoideae</taxon>
        <taxon>Oryzeae</taxon>
        <taxon>Oryzinae</taxon>
        <taxon>Oryza</taxon>
        <taxon>Oryza sativa</taxon>
    </lineage>
</organism>
<reference evidence="3" key="2">
    <citation type="journal article" date="2008" name="Nucleic Acids Res.">
        <title>The rice annotation project database (RAP-DB): 2008 update.</title>
        <authorList>
            <consortium name="The rice annotation project (RAP)"/>
        </authorList>
    </citation>
    <scope>GENOME REANNOTATION</scope>
    <source>
        <strain evidence="3">cv. Nipponbare</strain>
    </source>
</reference>
<dbReference type="EMBL" id="AP004661">
    <property type="protein sequence ID" value="BAD03354.1"/>
    <property type="molecule type" value="Genomic_DNA"/>
</dbReference>
<dbReference type="Proteomes" id="UP000000763">
    <property type="component" value="Chromosome 8"/>
</dbReference>
<feature type="region of interest" description="Disordered" evidence="1">
    <location>
        <begin position="1"/>
        <end position="117"/>
    </location>
</feature>
<dbReference type="AlphaFoldDB" id="Q6ZAH0"/>
<evidence type="ECO:0000313" key="2">
    <source>
        <dbReference type="EMBL" id="BAD03354.1"/>
    </source>
</evidence>
<feature type="compositionally biased region" description="Basic and acidic residues" evidence="1">
    <location>
        <begin position="53"/>
        <end position="75"/>
    </location>
</feature>
<accession>Q6ZAH0</accession>
<feature type="compositionally biased region" description="Basic and acidic residues" evidence="1">
    <location>
        <begin position="86"/>
        <end position="106"/>
    </location>
</feature>
<proteinExistence type="predicted"/>
<evidence type="ECO:0000256" key="1">
    <source>
        <dbReference type="SAM" id="MobiDB-lite"/>
    </source>
</evidence>
<gene>
    <name evidence="2" type="primary">P0048E12.30</name>
</gene>
<protein>
    <submittedName>
        <fullName evidence="2">Uncharacterized protein</fullName>
    </submittedName>
</protein>
<feature type="compositionally biased region" description="Basic residues" evidence="1">
    <location>
        <begin position="107"/>
        <end position="117"/>
    </location>
</feature>
<name>Q6ZAH0_ORYSJ</name>